<organism evidence="1 2">
    <name type="scientific">Punica granatum</name>
    <name type="common">Pomegranate</name>
    <dbReference type="NCBI Taxonomy" id="22663"/>
    <lineage>
        <taxon>Eukaryota</taxon>
        <taxon>Viridiplantae</taxon>
        <taxon>Streptophyta</taxon>
        <taxon>Embryophyta</taxon>
        <taxon>Tracheophyta</taxon>
        <taxon>Spermatophyta</taxon>
        <taxon>Magnoliopsida</taxon>
        <taxon>eudicotyledons</taxon>
        <taxon>Gunneridae</taxon>
        <taxon>Pentapetalae</taxon>
        <taxon>rosids</taxon>
        <taxon>malvids</taxon>
        <taxon>Myrtales</taxon>
        <taxon>Lythraceae</taxon>
        <taxon>Punica</taxon>
    </lineage>
</organism>
<evidence type="ECO:0000313" key="1">
    <source>
        <dbReference type="EMBL" id="OWM74434.1"/>
    </source>
</evidence>
<comment type="caution">
    <text evidence="1">The sequence shown here is derived from an EMBL/GenBank/DDBJ whole genome shotgun (WGS) entry which is preliminary data.</text>
</comment>
<proteinExistence type="predicted"/>
<reference evidence="2" key="1">
    <citation type="journal article" date="2017" name="Plant J.">
        <title>The pomegranate (Punica granatum L.) genome and the genomics of punicalagin biosynthesis.</title>
        <authorList>
            <person name="Qin G."/>
            <person name="Xu C."/>
            <person name="Ming R."/>
            <person name="Tang H."/>
            <person name="Guyot R."/>
            <person name="Kramer E.M."/>
            <person name="Hu Y."/>
            <person name="Yi X."/>
            <person name="Qi Y."/>
            <person name="Xu X."/>
            <person name="Gao Z."/>
            <person name="Pan H."/>
            <person name="Jian J."/>
            <person name="Tian Y."/>
            <person name="Yue Z."/>
            <person name="Xu Y."/>
        </authorList>
    </citation>
    <scope>NUCLEOTIDE SEQUENCE [LARGE SCALE GENOMIC DNA]</scope>
    <source>
        <strain evidence="2">cv. Dabenzi</strain>
    </source>
</reference>
<dbReference type="EMBL" id="MTKT01003779">
    <property type="protein sequence ID" value="OWM74434.1"/>
    <property type="molecule type" value="Genomic_DNA"/>
</dbReference>
<name>A0A218WNL8_PUNGR</name>
<dbReference type="Proteomes" id="UP000197138">
    <property type="component" value="Unassembled WGS sequence"/>
</dbReference>
<protein>
    <submittedName>
        <fullName evidence="1">Uncharacterized protein</fullName>
    </submittedName>
</protein>
<sequence length="84" mass="9266">MGMRELGRGSGQVECRGNKGMVMEVDGWMDGNWWRCLQFELGKEKPVKGKAPAVEADHGSHGAWGRVGASLGLNRLRARALWLD</sequence>
<gene>
    <name evidence="1" type="ORF">CDL15_Pgr013338</name>
</gene>
<accession>A0A218WNL8</accession>
<dbReference type="AlphaFoldDB" id="A0A218WNL8"/>
<evidence type="ECO:0000313" key="2">
    <source>
        <dbReference type="Proteomes" id="UP000197138"/>
    </source>
</evidence>